<dbReference type="Proteomes" id="UP000705379">
    <property type="component" value="Unassembled WGS sequence"/>
</dbReference>
<dbReference type="AlphaFoldDB" id="A0A944CHF8"/>
<name>A0A944CHF8_9HYPH</name>
<dbReference type="Pfam" id="PF13433">
    <property type="entry name" value="Peripla_BP_5"/>
    <property type="match status" value="1"/>
</dbReference>
<dbReference type="PANTHER" id="PTHR47628:SF1">
    <property type="entry name" value="ALIPHATIC AMIDASE EXPRESSION-REGULATING PROTEIN"/>
    <property type="match status" value="1"/>
</dbReference>
<gene>
    <name evidence="1" type="ORF">DYI23_21135</name>
</gene>
<accession>A0A944CHF8</accession>
<proteinExistence type="predicted"/>
<comment type="caution">
    <text evidence="1">The sequence shown here is derived from an EMBL/GenBank/DDBJ whole genome shotgun (WGS) entry which is preliminary data.</text>
</comment>
<reference evidence="1" key="2">
    <citation type="journal article" date="2021" name="Microorganisms">
        <title>Bacterial Dimethylsulfoniopropionate Biosynthesis in the East China Sea.</title>
        <authorList>
            <person name="Liu J."/>
            <person name="Zhang Y."/>
            <person name="Liu J."/>
            <person name="Zhong H."/>
            <person name="Williams B.T."/>
            <person name="Zheng Y."/>
            <person name="Curson A.R.J."/>
            <person name="Sun C."/>
            <person name="Sun H."/>
            <person name="Song D."/>
            <person name="Wagner Mackenzie B."/>
            <person name="Bermejo Martinez A."/>
            <person name="Todd J.D."/>
            <person name="Zhang X.H."/>
        </authorList>
    </citation>
    <scope>NUCLEOTIDE SEQUENCE</scope>
    <source>
        <strain evidence="1">AESS21</strain>
    </source>
</reference>
<evidence type="ECO:0008006" key="3">
    <source>
        <dbReference type="Google" id="ProtNLM"/>
    </source>
</evidence>
<dbReference type="InterPro" id="IPR028082">
    <property type="entry name" value="Peripla_BP_I"/>
</dbReference>
<dbReference type="EMBL" id="QTKU01000008">
    <property type="protein sequence ID" value="MBS8262744.1"/>
    <property type="molecule type" value="Genomic_DNA"/>
</dbReference>
<dbReference type="Gene3D" id="3.40.50.2300">
    <property type="match status" value="2"/>
</dbReference>
<protein>
    <recommendedName>
        <fullName evidence="3">Amino acid/amide ABC transporter substrate-binding protein (HAAT family)</fullName>
    </recommendedName>
</protein>
<evidence type="ECO:0000313" key="2">
    <source>
        <dbReference type="Proteomes" id="UP000705379"/>
    </source>
</evidence>
<sequence length="448" mass="49203">MPCGNFAPIFRKLFPAAGRGFFMPRRRCLAARRNQRVESMTGNEIPVGVLFSSTGSYSVIGREGHDGAMTAIAEVNGSNLFDFTLKAITADPACRAENYALLANRMMAKDNCGHIIGCQTSWSRKELLPVLERHQGLLWYSVPYEGFESHDRVIYSGACPNQNVVPLFKHILPQFGKRAFLTGSNYIWGWEMNRIARELLAAEDGAVLGERYVALGDVDIGHLISEIIETRPDFIFNNLIGDSSYAFLRALRDLSERDAAFQPNVMPVLSCNLTEAELPIIGAAAEGVISTSSYFETARYPKNIDFVRRMHDVRGENVGVSAMFTGPYQAVWALAQAIKACGSADSDEVRDLSTKMPLPTPVGDLHIDRTTQHATLTPFIGVVEGAALDHQTRAAFRVVNPQAHALAPDPYLVNLNSERNERLQHAASAISETNASTAGDPGFLRVVK</sequence>
<dbReference type="SUPFAM" id="SSF53822">
    <property type="entry name" value="Periplasmic binding protein-like I"/>
    <property type="match status" value="1"/>
</dbReference>
<reference evidence="1" key="1">
    <citation type="submission" date="2018-08" db="EMBL/GenBank/DDBJ databases">
        <authorList>
            <person name="Jin W."/>
            <person name="Wang H."/>
            <person name="Yang Y."/>
            <person name="Li M."/>
            <person name="Liu J."/>
        </authorList>
    </citation>
    <scope>NUCLEOTIDE SEQUENCE</scope>
    <source>
        <strain evidence="1">AESS21</strain>
    </source>
</reference>
<dbReference type="PANTHER" id="PTHR47628">
    <property type="match status" value="1"/>
</dbReference>
<organism evidence="1 2">
    <name type="scientific">Roseibium polysiphoniae</name>
    <dbReference type="NCBI Taxonomy" id="2571221"/>
    <lineage>
        <taxon>Bacteria</taxon>
        <taxon>Pseudomonadati</taxon>
        <taxon>Pseudomonadota</taxon>
        <taxon>Alphaproteobacteria</taxon>
        <taxon>Hyphomicrobiales</taxon>
        <taxon>Stappiaceae</taxon>
        <taxon>Roseibium</taxon>
    </lineage>
</organism>
<evidence type="ECO:0000313" key="1">
    <source>
        <dbReference type="EMBL" id="MBS8262744.1"/>
    </source>
</evidence>